<feature type="chain" id="PRO_5042003558" evidence="1">
    <location>
        <begin position="28"/>
        <end position="189"/>
    </location>
</feature>
<keyword evidence="1" id="KW-0732">Signal</keyword>
<dbReference type="InterPro" id="IPR038696">
    <property type="entry name" value="IalB_sf"/>
</dbReference>
<protein>
    <submittedName>
        <fullName evidence="2">Invasion associated locus B family protein</fullName>
    </submittedName>
</protein>
<dbReference type="Gene3D" id="2.60.40.1880">
    <property type="entry name" value="Invasion associated locus B (IalB) protein"/>
    <property type="match status" value="1"/>
</dbReference>
<name>A0AAE2ZMT5_9HYPH</name>
<comment type="caution">
    <text evidence="2">The sequence shown here is derived from an EMBL/GenBank/DDBJ whole genome shotgun (WGS) entry which is preliminary data.</text>
</comment>
<dbReference type="AlphaFoldDB" id="A0AAE2ZMT5"/>
<accession>A0AAE2ZMT5</accession>
<sequence>MTYVNILRAGFVFLIAAAVAPFATAHAAEEILLAQATTNKTPRNGQEAPTATGGNWIVNCTGSGASSDMRCEMFQQVLLKDTNQRLLRFTILPQPNSDQDLISMALPHGLVLQNPLRLQVDDNQPIPLPYTHSDGSGVYANAVLKPEWLASFKRGNELKIIFDTVEGKTITVNLSLQGFTSASQKYASF</sequence>
<evidence type="ECO:0000313" key="3">
    <source>
        <dbReference type="Proteomes" id="UP001196509"/>
    </source>
</evidence>
<dbReference type="Proteomes" id="UP001196509">
    <property type="component" value="Unassembled WGS sequence"/>
</dbReference>
<organism evidence="2 3">
    <name type="scientific">Flavimaribacter sediminis</name>
    <dbReference type="NCBI Taxonomy" id="2865987"/>
    <lineage>
        <taxon>Bacteria</taxon>
        <taxon>Pseudomonadati</taxon>
        <taxon>Pseudomonadota</taxon>
        <taxon>Alphaproteobacteria</taxon>
        <taxon>Hyphomicrobiales</taxon>
        <taxon>Rhizobiaceae</taxon>
        <taxon>Flavimaribacter</taxon>
    </lineage>
</organism>
<dbReference type="EMBL" id="JAICBX010000003">
    <property type="protein sequence ID" value="MBW8638849.1"/>
    <property type="molecule type" value="Genomic_DNA"/>
</dbReference>
<evidence type="ECO:0000313" key="2">
    <source>
        <dbReference type="EMBL" id="MBW8638849.1"/>
    </source>
</evidence>
<reference evidence="2" key="1">
    <citation type="submission" date="2021-08" db="EMBL/GenBank/DDBJ databases">
        <title>Hoeflea bacterium WL0058 sp. nov., isolated from the sediment.</title>
        <authorList>
            <person name="Wang L."/>
            <person name="Zhang D."/>
        </authorList>
    </citation>
    <scope>NUCLEOTIDE SEQUENCE</scope>
    <source>
        <strain evidence="2">WL0058</strain>
    </source>
</reference>
<gene>
    <name evidence="2" type="ORF">K1W69_16755</name>
</gene>
<dbReference type="InterPro" id="IPR010642">
    <property type="entry name" value="Invasion_prot_B"/>
</dbReference>
<proteinExistence type="predicted"/>
<dbReference type="Pfam" id="PF06776">
    <property type="entry name" value="IalB"/>
    <property type="match status" value="1"/>
</dbReference>
<feature type="signal peptide" evidence="1">
    <location>
        <begin position="1"/>
        <end position="27"/>
    </location>
</feature>
<dbReference type="RefSeq" id="WP_220229573.1">
    <property type="nucleotide sequence ID" value="NZ_JAICBX010000003.1"/>
</dbReference>
<evidence type="ECO:0000256" key="1">
    <source>
        <dbReference type="SAM" id="SignalP"/>
    </source>
</evidence>
<keyword evidence="3" id="KW-1185">Reference proteome</keyword>